<dbReference type="PANTHER" id="PTHR11530">
    <property type="entry name" value="D-AMINO ACID OXIDASE"/>
    <property type="match status" value="1"/>
</dbReference>
<evidence type="ECO:0000256" key="6">
    <source>
        <dbReference type="ARBA" id="ARBA00039101"/>
    </source>
</evidence>
<evidence type="ECO:0000259" key="10">
    <source>
        <dbReference type="Pfam" id="PF01266"/>
    </source>
</evidence>
<reference evidence="11 12" key="1">
    <citation type="submission" date="2020-08" db="EMBL/GenBank/DDBJ databases">
        <title>Genomic Encyclopedia of Type Strains, Phase IV (KMG-IV): sequencing the most valuable type-strain genomes for metagenomic binning, comparative biology and taxonomic classification.</title>
        <authorList>
            <person name="Goeker M."/>
        </authorList>
    </citation>
    <scope>NUCLEOTIDE SEQUENCE [LARGE SCALE GENOMIC DNA]</scope>
    <source>
        <strain evidence="11 12">YIM 65646</strain>
    </source>
</reference>
<evidence type="ECO:0000256" key="3">
    <source>
        <dbReference type="ARBA" id="ARBA00022630"/>
    </source>
</evidence>
<feature type="binding site" evidence="9">
    <location>
        <begin position="302"/>
        <end position="307"/>
    </location>
    <ligand>
        <name>FAD</name>
        <dbReference type="ChEBI" id="CHEBI:57692"/>
    </ligand>
</feature>
<dbReference type="GO" id="GO:0003884">
    <property type="term" value="F:D-amino-acid oxidase activity"/>
    <property type="evidence" value="ECO:0007669"/>
    <property type="project" value="UniProtKB-EC"/>
</dbReference>
<feature type="binding site" evidence="9">
    <location>
        <position position="277"/>
    </location>
    <ligand>
        <name>D-dopa</name>
        <dbReference type="ChEBI" id="CHEBI:149689"/>
    </ligand>
</feature>
<dbReference type="EMBL" id="JACHGT010000001">
    <property type="protein sequence ID" value="MBB6032311.1"/>
    <property type="molecule type" value="Genomic_DNA"/>
</dbReference>
<dbReference type="AlphaFoldDB" id="A0A841F5W0"/>
<dbReference type="GO" id="GO:0071949">
    <property type="term" value="F:FAD binding"/>
    <property type="evidence" value="ECO:0007669"/>
    <property type="project" value="InterPro"/>
</dbReference>
<dbReference type="InterPro" id="IPR006076">
    <property type="entry name" value="FAD-dep_OxRdtase"/>
</dbReference>
<organism evidence="11 12">
    <name type="scientific">Phytomonospora endophytica</name>
    <dbReference type="NCBI Taxonomy" id="714109"/>
    <lineage>
        <taxon>Bacteria</taxon>
        <taxon>Bacillati</taxon>
        <taxon>Actinomycetota</taxon>
        <taxon>Actinomycetes</taxon>
        <taxon>Micromonosporales</taxon>
        <taxon>Micromonosporaceae</taxon>
        <taxon>Phytomonospora</taxon>
    </lineage>
</organism>
<dbReference type="GO" id="GO:0005737">
    <property type="term" value="C:cytoplasm"/>
    <property type="evidence" value="ECO:0007669"/>
    <property type="project" value="TreeGrafter"/>
</dbReference>
<gene>
    <name evidence="11" type="ORF">HNR73_000153</name>
</gene>
<evidence type="ECO:0000256" key="5">
    <source>
        <dbReference type="ARBA" id="ARBA00023002"/>
    </source>
</evidence>
<feature type="binding site" evidence="9">
    <location>
        <position position="303"/>
    </location>
    <ligand>
        <name>D-dopa</name>
        <dbReference type="ChEBI" id="CHEBI:149689"/>
    </ligand>
</feature>
<feature type="domain" description="FAD dependent oxidoreductase" evidence="10">
    <location>
        <begin position="8"/>
        <end position="316"/>
    </location>
</feature>
<dbReference type="Proteomes" id="UP000548476">
    <property type="component" value="Unassembled WGS sequence"/>
</dbReference>
<keyword evidence="5 11" id="KW-0560">Oxidoreductase</keyword>
<dbReference type="PANTHER" id="PTHR11530:SF11">
    <property type="entry name" value="D-ASPARTATE OXIDASE"/>
    <property type="match status" value="1"/>
</dbReference>
<keyword evidence="3" id="KW-0285">Flavoprotein</keyword>
<comment type="similarity">
    <text evidence="2">Belongs to the DAMOX/DASOX family.</text>
</comment>
<protein>
    <recommendedName>
        <fullName evidence="7">D-amino-acid oxidase</fullName>
        <ecNumber evidence="6">1.4.3.3</ecNumber>
    </recommendedName>
</protein>
<dbReference type="SUPFAM" id="SSF54373">
    <property type="entry name" value="FAD-linked reductases, C-terminal domain"/>
    <property type="match status" value="1"/>
</dbReference>
<feature type="binding site" evidence="9">
    <location>
        <position position="179"/>
    </location>
    <ligand>
        <name>FAD</name>
        <dbReference type="ChEBI" id="CHEBI:57692"/>
    </ligand>
</feature>
<dbReference type="PIRSF" id="PIRSF000189">
    <property type="entry name" value="D-aa_oxidase"/>
    <property type="match status" value="1"/>
</dbReference>
<dbReference type="SUPFAM" id="SSF51971">
    <property type="entry name" value="Nucleotide-binding domain"/>
    <property type="match status" value="1"/>
</dbReference>
<sequence length="326" mass="35087">MVLMGRTDVVVIGAGISGLTTAVTLAETGLSVGILAERDPTRTNSAKAGASWGPYMVSDDRVLRWSKETFGVLAGIAAGAGTGVRMVPGVEAFEEQVAEPPSWALEVPDFVRGLPPGLPAHYVDGWRYTVPIVDMPVYLKYLSRRFIEAGGTLEIGRAVTGFTDVAADRRTGTILVNCTGAASRYLVPDDSLTAVRGQLVLVDNPGIGEFFQDNPHGSDLTCIFPHEDYVVLGGNASPDVADTAPDPRVAAQILERCREVDPRLNDARVIGHRVGLRPNRPSVRVEWDERTDFPLLHNYGHGGSGVTLSWGCAFEVLELLRSRRPA</sequence>
<comment type="catalytic activity">
    <reaction evidence="8">
        <text>a D-alpha-amino acid + O2 + H2O = a 2-oxocarboxylate + H2O2 + NH4(+)</text>
        <dbReference type="Rhea" id="RHEA:21816"/>
        <dbReference type="ChEBI" id="CHEBI:15377"/>
        <dbReference type="ChEBI" id="CHEBI:15379"/>
        <dbReference type="ChEBI" id="CHEBI:16240"/>
        <dbReference type="ChEBI" id="CHEBI:28938"/>
        <dbReference type="ChEBI" id="CHEBI:35179"/>
        <dbReference type="ChEBI" id="CHEBI:59871"/>
        <dbReference type="EC" id="1.4.3.3"/>
    </reaction>
    <physiologicalReaction direction="left-to-right" evidence="8">
        <dbReference type="Rhea" id="RHEA:21817"/>
    </physiologicalReaction>
</comment>
<dbReference type="InterPro" id="IPR006181">
    <property type="entry name" value="D-amino_acid_oxidase_CS"/>
</dbReference>
<dbReference type="InterPro" id="IPR023209">
    <property type="entry name" value="DAO"/>
</dbReference>
<name>A0A841F5W0_9ACTN</name>
<evidence type="ECO:0000256" key="7">
    <source>
        <dbReference type="ARBA" id="ARBA00039751"/>
    </source>
</evidence>
<dbReference type="RefSeq" id="WP_239122240.1">
    <property type="nucleotide sequence ID" value="NZ_BONT01000063.1"/>
</dbReference>
<evidence type="ECO:0000256" key="2">
    <source>
        <dbReference type="ARBA" id="ARBA00006730"/>
    </source>
</evidence>
<dbReference type="GO" id="GO:0019478">
    <property type="term" value="P:D-amino acid catabolic process"/>
    <property type="evidence" value="ECO:0007669"/>
    <property type="project" value="TreeGrafter"/>
</dbReference>
<proteinExistence type="inferred from homology"/>
<dbReference type="Gene3D" id="3.40.50.720">
    <property type="entry name" value="NAD(P)-binding Rossmann-like Domain"/>
    <property type="match status" value="1"/>
</dbReference>
<keyword evidence="12" id="KW-1185">Reference proteome</keyword>
<evidence type="ECO:0000256" key="8">
    <source>
        <dbReference type="ARBA" id="ARBA00049547"/>
    </source>
</evidence>
<accession>A0A841F5W0</accession>
<comment type="caution">
    <text evidence="11">The sequence shown here is derived from an EMBL/GenBank/DDBJ whole genome shotgun (WGS) entry which is preliminary data.</text>
</comment>
<dbReference type="EC" id="1.4.3.3" evidence="6"/>
<feature type="binding site" evidence="9">
    <location>
        <position position="159"/>
    </location>
    <ligand>
        <name>FAD</name>
        <dbReference type="ChEBI" id="CHEBI:57692"/>
    </ligand>
</feature>
<evidence type="ECO:0000313" key="12">
    <source>
        <dbReference type="Proteomes" id="UP000548476"/>
    </source>
</evidence>
<evidence type="ECO:0000256" key="4">
    <source>
        <dbReference type="ARBA" id="ARBA00022827"/>
    </source>
</evidence>
<evidence type="ECO:0000313" key="11">
    <source>
        <dbReference type="EMBL" id="MBB6032311.1"/>
    </source>
</evidence>
<keyword evidence="4 9" id="KW-0274">FAD</keyword>
<dbReference type="Pfam" id="PF01266">
    <property type="entry name" value="DAO"/>
    <property type="match status" value="1"/>
</dbReference>
<comment type="cofactor">
    <cofactor evidence="1 9">
        <name>FAD</name>
        <dbReference type="ChEBI" id="CHEBI:57692"/>
    </cofactor>
</comment>
<dbReference type="Gene3D" id="3.30.9.10">
    <property type="entry name" value="D-Amino Acid Oxidase, subunit A, domain 2"/>
    <property type="match status" value="1"/>
</dbReference>
<evidence type="ECO:0000256" key="9">
    <source>
        <dbReference type="PIRSR" id="PIRSR000189-1"/>
    </source>
</evidence>
<dbReference type="PROSITE" id="PS00677">
    <property type="entry name" value="DAO"/>
    <property type="match status" value="1"/>
</dbReference>
<evidence type="ECO:0000256" key="1">
    <source>
        <dbReference type="ARBA" id="ARBA00001974"/>
    </source>
</evidence>